<gene>
    <name evidence="1" type="ORF">QCO44_05305</name>
</gene>
<comment type="caution">
    <text evidence="1">The sequence shown here is derived from an EMBL/GenBank/DDBJ whole genome shotgun (WGS) entry which is preliminary data.</text>
</comment>
<evidence type="ECO:0000313" key="2">
    <source>
        <dbReference type="Proteomes" id="UP001559623"/>
    </source>
</evidence>
<organism evidence="1 2">
    <name type="scientific">Selenomonas sputigena</name>
    <dbReference type="NCBI Taxonomy" id="69823"/>
    <lineage>
        <taxon>Bacteria</taxon>
        <taxon>Bacillati</taxon>
        <taxon>Bacillota</taxon>
        <taxon>Negativicutes</taxon>
        <taxon>Selenomonadales</taxon>
        <taxon>Selenomonadaceae</taxon>
        <taxon>Selenomonas</taxon>
    </lineage>
</organism>
<proteinExistence type="predicted"/>
<sequence length="777" mass="86339">MNQMLDPAGSDKILRSFSKPTFGASVSKGSLESYYRSAHEQTGLFAGKDGFDIYVEKNTDLKGAVIASEADAGKNRLSTGTFSFSGLENGADYSAKDYGISVQTQRKKHLTGKVNSETGELEATEVQELNIHPSVSIPLRGHASSTTKSAVAAGTIDIRENPGQDISALNRDMQNTLNELDRIFHKSDIKEKQEWIGVLSSEGYRMIGDYSLWRYKEAIKEAAKHEKGSEAYKKAMKEAGRWQDGGAYKTMLHASFGGLLSSFSGASFAAGAITGTVNELMLKELQNIKSPELKQAFSLIAGAAIGKMAGDSPWTGAAIAEQATQNNFLIHEYQVKMAYALKEALDSGDHQRILNVVAYFAALSSYSMKHPTRAEQFDWDLLRGPIEPLLLEQLMRIDNPNDSIHASDMINDVLNRIVTTTYGWEATLLTNRYLSRLENGFYQYDGFTIPDEAFRHLEREQPGPLQKIYLQEMAKLAATEPKKYVQHVYQNGGYWNDSGILVDNGEERPYFLQRGDYEYQYNNAEIIGYAADGTPMIEAAAGTDMNGDPVMKSYPVWGLPKRAYYETVMGSQASNTETEPAMTGTQAISNPSQPPIANAVPPTKNLPNSIDIIVWKPSKGNSPHIALRENYDGKRKNNQELHFGNYGSEKALPIGIGSGRVLSVTSDEPIQTALKNGKAYKYDTITDTEKIANIIERKDDFLERYTKEDQSSLRSAVIEEHGGEYIHVYRPDDGYINYYLLGKNCLSFVKDIIGDNSEALNHFSDISFFDIKLWKDK</sequence>
<protein>
    <submittedName>
        <fullName evidence="1">Uncharacterized protein</fullName>
    </submittedName>
</protein>
<dbReference type="EMBL" id="JARVLH010000003">
    <property type="protein sequence ID" value="MEX5285058.1"/>
    <property type="molecule type" value="Genomic_DNA"/>
</dbReference>
<dbReference type="Proteomes" id="UP001559623">
    <property type="component" value="Unassembled WGS sequence"/>
</dbReference>
<accession>A0ABV3X6D4</accession>
<name>A0ABV3X6D4_9FIRM</name>
<keyword evidence="2" id="KW-1185">Reference proteome</keyword>
<dbReference type="RefSeq" id="WP_368846787.1">
    <property type="nucleotide sequence ID" value="NZ_CP194411.1"/>
</dbReference>
<reference evidence="1 2" key="1">
    <citation type="submission" date="2023-04" db="EMBL/GenBank/DDBJ databases">
        <title>Genome Sequence of Selenomonas sputigena ATCC 33150.</title>
        <authorList>
            <person name="Miller D.P."/>
            <person name="Anvari S."/>
            <person name="Polson S.W."/>
            <person name="Macdonald M."/>
            <person name="Mcdowell J.V."/>
        </authorList>
    </citation>
    <scope>NUCLEOTIDE SEQUENCE [LARGE SCALE GENOMIC DNA]</scope>
    <source>
        <strain evidence="1 2">ATCC 33150</strain>
    </source>
</reference>
<evidence type="ECO:0000313" key="1">
    <source>
        <dbReference type="EMBL" id="MEX5285058.1"/>
    </source>
</evidence>